<protein>
    <recommendedName>
        <fullName evidence="5">EGF-like domain-containing protein</fullName>
    </recommendedName>
</protein>
<dbReference type="OrthoDB" id="18487at2759"/>
<keyword evidence="4" id="KW-0812">Transmembrane</keyword>
<dbReference type="Gene3D" id="2.170.300.10">
    <property type="entry name" value="Tie2 ligand-binding domain superfamily"/>
    <property type="match status" value="2"/>
</dbReference>
<dbReference type="GO" id="GO:0005044">
    <property type="term" value="F:scavenger receptor activity"/>
    <property type="evidence" value="ECO:0007669"/>
    <property type="project" value="InterPro"/>
</dbReference>
<evidence type="ECO:0000259" key="5">
    <source>
        <dbReference type="PROSITE" id="PS50026"/>
    </source>
</evidence>
<dbReference type="PANTHER" id="PTHR24043">
    <property type="entry name" value="SCAVENGER RECEPTOR CLASS F"/>
    <property type="match status" value="1"/>
</dbReference>
<dbReference type="SMART" id="SM00181">
    <property type="entry name" value="EGF"/>
    <property type="match status" value="4"/>
</dbReference>
<comment type="caution">
    <text evidence="2">Lacks conserved residue(s) required for the propagation of feature annotation.</text>
</comment>
<feature type="compositionally biased region" description="Basic and acidic residues" evidence="3">
    <location>
        <begin position="643"/>
        <end position="653"/>
    </location>
</feature>
<keyword evidence="2" id="KW-1015">Disulfide bond</keyword>
<dbReference type="PANTHER" id="PTHR24043:SF8">
    <property type="entry name" value="EGF-LIKE DOMAIN-CONTAINING PROTEIN"/>
    <property type="match status" value="1"/>
</dbReference>
<keyword evidence="4" id="KW-1133">Transmembrane helix</keyword>
<comment type="caution">
    <text evidence="6">The sequence shown here is derived from an EMBL/GenBank/DDBJ whole genome shotgun (WGS) entry which is preliminary data.</text>
</comment>
<evidence type="ECO:0000313" key="7">
    <source>
        <dbReference type="Proteomes" id="UP000230750"/>
    </source>
</evidence>
<feature type="compositionally biased region" description="Polar residues" evidence="3">
    <location>
        <begin position="617"/>
        <end position="638"/>
    </location>
</feature>
<organism evidence="6 7">
    <name type="scientific">Stichopus japonicus</name>
    <name type="common">Sea cucumber</name>
    <dbReference type="NCBI Taxonomy" id="307972"/>
    <lineage>
        <taxon>Eukaryota</taxon>
        <taxon>Metazoa</taxon>
        <taxon>Echinodermata</taxon>
        <taxon>Eleutherozoa</taxon>
        <taxon>Echinozoa</taxon>
        <taxon>Holothuroidea</taxon>
        <taxon>Aspidochirotacea</taxon>
        <taxon>Aspidochirotida</taxon>
        <taxon>Stichopodidae</taxon>
        <taxon>Apostichopus</taxon>
    </lineage>
</organism>
<feature type="region of interest" description="Disordered" evidence="3">
    <location>
        <begin position="576"/>
        <end position="731"/>
    </location>
</feature>
<dbReference type="Proteomes" id="UP000230750">
    <property type="component" value="Unassembled WGS sequence"/>
</dbReference>
<dbReference type="EMBL" id="MRZV01000144">
    <property type="protein sequence ID" value="PIK57387.1"/>
    <property type="molecule type" value="Genomic_DNA"/>
</dbReference>
<keyword evidence="7" id="KW-1185">Reference proteome</keyword>
<sequence>MILLLLWQTTSALSDTVLYGALSWDLHSLCCDNIYGGDEACEFVCPCINGARACNFTAETCECRDGFKGSFCQTSCKIDKRYGRQCINRCQCGPDAFCDHVTGVCVCLKEEGCKRCKVGRWGRNCNFLCDCGRGFSCNDDTGQCVCRNETVCNQTSSSDDCRCQNGGTCTQRGLCNCRDGWTGSDCGEKCLEGLYGPDCQLRCHCGTGGRCHPETGFCLCPDLSKRYKCPNRCPEGKFGPKCAYHCYCPIGLTCNPTSGNCECPGRSCLDFGFFTTSPVHSEHPRSSDTKTGKGGNPPEDKMPSITEPPVDMTGPTAMFSGYLLWVVVGIVAFLLVVVILLLVLIACKRQKVNDMDASKRINRLDCNDYEDVDEMNICRRENTLPPNFELPPIPVKHKSPNGCLPPVPFVESPEEPMVPRRVKSLMATSRKRQKQPQLRNSFHAHSPSMFSSLSTISTRSTETLTPLPKSIQNLGVTNEMLANESAYEATIKSSLTESRWSSMPSVPAQDGNAGPRKPSMTDSEHQRMSLVVADCDEYEDYADPFAITDGSMTSLDTKERRDNLANEQKAFGQIQSNPLYNGNFTNQKGLQKQMSSPSLTRYANQPDRKSPLGHDGSTASKGSHTANTKLKLSHSAVTAKSRPYHDSLRDNKRFSSPVLLRKDSDDEDDYADPSDSVPSPRARALSDMRRSLHGSNSTLPESEANPTYFTLEDSSNISSSSPNSSRPESAAFCAANDSDYDELEEEPIETCAAVQKTTRHVGQGYQRTDEANRIQPHRKTYSGNTNNADPHYFVLDRSRNAHSERAPNNNIRKKTFRARATEDEGDYSHLERISFDKGDIVVSDLQNDDYALLRS</sequence>
<keyword evidence="1 2" id="KW-0245">EGF-like domain</keyword>
<feature type="transmembrane region" description="Helical" evidence="4">
    <location>
        <begin position="322"/>
        <end position="345"/>
    </location>
</feature>
<feature type="region of interest" description="Disordered" evidence="3">
    <location>
        <begin position="426"/>
        <end position="446"/>
    </location>
</feature>
<dbReference type="AlphaFoldDB" id="A0A2G8LAV2"/>
<gene>
    <name evidence="6" type="ORF">BSL78_05714</name>
</gene>
<accession>A0A2G8LAV2</accession>
<evidence type="ECO:0000313" key="6">
    <source>
        <dbReference type="EMBL" id="PIK57387.1"/>
    </source>
</evidence>
<evidence type="ECO:0000256" key="4">
    <source>
        <dbReference type="SAM" id="Phobius"/>
    </source>
</evidence>
<feature type="region of interest" description="Disordered" evidence="3">
    <location>
        <begin position="497"/>
        <end position="525"/>
    </location>
</feature>
<dbReference type="PROSITE" id="PS00022">
    <property type="entry name" value="EGF_1"/>
    <property type="match status" value="1"/>
</dbReference>
<feature type="domain" description="EGF-like" evidence="5">
    <location>
        <begin position="157"/>
        <end position="187"/>
    </location>
</feature>
<name>A0A2G8LAV2_STIJA</name>
<dbReference type="PROSITE" id="PS50026">
    <property type="entry name" value="EGF_3"/>
    <property type="match status" value="1"/>
</dbReference>
<feature type="compositionally biased region" description="Basic and acidic residues" evidence="3">
    <location>
        <begin position="280"/>
        <end position="291"/>
    </location>
</feature>
<feature type="disulfide bond" evidence="2">
    <location>
        <begin position="177"/>
        <end position="186"/>
    </location>
</feature>
<feature type="compositionally biased region" description="Polar residues" evidence="3">
    <location>
        <begin position="576"/>
        <end position="603"/>
    </location>
</feature>
<feature type="compositionally biased region" description="Polar residues" evidence="3">
    <location>
        <begin position="693"/>
        <end position="708"/>
    </location>
</feature>
<proteinExistence type="predicted"/>
<dbReference type="InterPro" id="IPR042635">
    <property type="entry name" value="MEGF10/SREC1/2-like"/>
</dbReference>
<evidence type="ECO:0000256" key="1">
    <source>
        <dbReference type="ARBA" id="ARBA00022536"/>
    </source>
</evidence>
<feature type="compositionally biased region" description="Low complexity" evidence="3">
    <location>
        <begin position="714"/>
        <end position="729"/>
    </location>
</feature>
<feature type="region of interest" description="Disordered" evidence="3">
    <location>
        <begin position="278"/>
        <end position="308"/>
    </location>
</feature>
<evidence type="ECO:0000256" key="2">
    <source>
        <dbReference type="PROSITE-ProRule" id="PRU00076"/>
    </source>
</evidence>
<keyword evidence="4" id="KW-0472">Membrane</keyword>
<evidence type="ECO:0000256" key="3">
    <source>
        <dbReference type="SAM" id="MobiDB-lite"/>
    </source>
</evidence>
<reference evidence="6 7" key="1">
    <citation type="journal article" date="2017" name="PLoS Biol.">
        <title>The sea cucumber genome provides insights into morphological evolution and visceral regeneration.</title>
        <authorList>
            <person name="Zhang X."/>
            <person name="Sun L."/>
            <person name="Yuan J."/>
            <person name="Sun Y."/>
            <person name="Gao Y."/>
            <person name="Zhang L."/>
            <person name="Li S."/>
            <person name="Dai H."/>
            <person name="Hamel J.F."/>
            <person name="Liu C."/>
            <person name="Yu Y."/>
            <person name="Liu S."/>
            <person name="Lin W."/>
            <person name="Guo K."/>
            <person name="Jin S."/>
            <person name="Xu P."/>
            <person name="Storey K.B."/>
            <person name="Huan P."/>
            <person name="Zhang T."/>
            <person name="Zhou Y."/>
            <person name="Zhang J."/>
            <person name="Lin C."/>
            <person name="Li X."/>
            <person name="Xing L."/>
            <person name="Huo D."/>
            <person name="Sun M."/>
            <person name="Wang L."/>
            <person name="Mercier A."/>
            <person name="Li F."/>
            <person name="Yang H."/>
            <person name="Xiang J."/>
        </authorList>
    </citation>
    <scope>NUCLEOTIDE SEQUENCE [LARGE SCALE GENOMIC DNA]</scope>
    <source>
        <strain evidence="6">Shaxun</strain>
        <tissue evidence="6">Muscle</tissue>
    </source>
</reference>
<dbReference type="STRING" id="307972.A0A2G8LAV2"/>
<dbReference type="InterPro" id="IPR000742">
    <property type="entry name" value="EGF"/>
</dbReference>